<feature type="transmembrane region" description="Helical" evidence="8">
    <location>
        <begin position="14"/>
        <end position="33"/>
    </location>
</feature>
<keyword evidence="2" id="KW-1003">Cell membrane</keyword>
<evidence type="ECO:0000256" key="4">
    <source>
        <dbReference type="ARBA" id="ARBA00022679"/>
    </source>
</evidence>
<dbReference type="PANTHER" id="PTHR33908">
    <property type="entry name" value="MANNOSYLTRANSFERASE YKCB-RELATED"/>
    <property type="match status" value="1"/>
</dbReference>
<keyword evidence="4 10" id="KW-0808">Transferase</keyword>
<feature type="transmembrane region" description="Helical" evidence="8">
    <location>
        <begin position="250"/>
        <end position="274"/>
    </location>
</feature>
<evidence type="ECO:0000256" key="3">
    <source>
        <dbReference type="ARBA" id="ARBA00022676"/>
    </source>
</evidence>
<dbReference type="Proteomes" id="UP000183015">
    <property type="component" value="Unassembled WGS sequence"/>
</dbReference>
<evidence type="ECO:0000313" key="11">
    <source>
        <dbReference type="Proteomes" id="UP000183015"/>
    </source>
</evidence>
<gene>
    <name evidence="10" type="ORF">SAMN05414137_101649</name>
</gene>
<dbReference type="GO" id="GO:0009103">
    <property type="term" value="P:lipopolysaccharide biosynthetic process"/>
    <property type="evidence" value="ECO:0007669"/>
    <property type="project" value="UniProtKB-ARBA"/>
</dbReference>
<feature type="transmembrane region" description="Helical" evidence="8">
    <location>
        <begin position="337"/>
        <end position="356"/>
    </location>
</feature>
<dbReference type="EMBL" id="FOAZ01000001">
    <property type="protein sequence ID" value="SEK36208.1"/>
    <property type="molecule type" value="Genomic_DNA"/>
</dbReference>
<keyword evidence="7 8" id="KW-0472">Membrane</keyword>
<reference evidence="11" key="1">
    <citation type="submission" date="2016-10" db="EMBL/GenBank/DDBJ databases">
        <authorList>
            <person name="Varghese N."/>
        </authorList>
    </citation>
    <scope>NUCLEOTIDE SEQUENCE [LARGE SCALE GENOMIC DNA]</scope>
    <source>
        <strain evidence="11">DSM 45096 / BCRC 16803 / CGMCC 4.1857 / CIP 109030 / JCM 12277 / KCTC 19219 / NBRC 100920 / 33214</strain>
    </source>
</reference>
<dbReference type="Pfam" id="PF13231">
    <property type="entry name" value="PMT_2"/>
    <property type="match status" value="1"/>
</dbReference>
<dbReference type="RefSeq" id="WP_042459993.1">
    <property type="nucleotide sequence ID" value="NZ_BBPN01000064.1"/>
</dbReference>
<evidence type="ECO:0000256" key="5">
    <source>
        <dbReference type="ARBA" id="ARBA00022692"/>
    </source>
</evidence>
<dbReference type="PANTHER" id="PTHR33908:SF11">
    <property type="entry name" value="MEMBRANE PROTEIN"/>
    <property type="match status" value="1"/>
</dbReference>
<evidence type="ECO:0000259" key="9">
    <source>
        <dbReference type="Pfam" id="PF13231"/>
    </source>
</evidence>
<keyword evidence="6 8" id="KW-1133">Transmembrane helix</keyword>
<keyword evidence="5 8" id="KW-0812">Transmembrane</keyword>
<dbReference type="GO" id="GO:0005886">
    <property type="term" value="C:plasma membrane"/>
    <property type="evidence" value="ECO:0007669"/>
    <property type="project" value="UniProtKB-SubCell"/>
</dbReference>
<protein>
    <submittedName>
        <fullName evidence="10">4-amino-4-deoxy-L-arabinose transferase</fullName>
    </submittedName>
</protein>
<dbReference type="OrthoDB" id="5166595at2"/>
<proteinExistence type="predicted"/>
<keyword evidence="3" id="KW-0328">Glycosyltransferase</keyword>
<evidence type="ECO:0000256" key="2">
    <source>
        <dbReference type="ARBA" id="ARBA00022475"/>
    </source>
</evidence>
<evidence type="ECO:0000313" key="10">
    <source>
        <dbReference type="EMBL" id="SEK36208.1"/>
    </source>
</evidence>
<evidence type="ECO:0000256" key="1">
    <source>
        <dbReference type="ARBA" id="ARBA00004651"/>
    </source>
</evidence>
<feature type="transmembrane region" description="Helical" evidence="8">
    <location>
        <begin position="130"/>
        <end position="152"/>
    </location>
</feature>
<dbReference type="InterPro" id="IPR050297">
    <property type="entry name" value="LipidA_mod_glycosyltrf_83"/>
</dbReference>
<feature type="transmembrane region" description="Helical" evidence="8">
    <location>
        <begin position="286"/>
        <end position="304"/>
    </location>
</feature>
<evidence type="ECO:0000256" key="8">
    <source>
        <dbReference type="SAM" id="Phobius"/>
    </source>
</evidence>
<keyword evidence="11" id="KW-1185">Reference proteome</keyword>
<dbReference type="eggNOG" id="COG1807">
    <property type="taxonomic scope" value="Bacteria"/>
</dbReference>
<name>A0A1H7GDK5_STRJI</name>
<evidence type="ECO:0000256" key="7">
    <source>
        <dbReference type="ARBA" id="ARBA00023136"/>
    </source>
</evidence>
<feature type="domain" description="Glycosyltransferase RgtA/B/C/D-like" evidence="9">
    <location>
        <begin position="59"/>
        <end position="228"/>
    </location>
</feature>
<feature type="transmembrane region" description="Helical" evidence="8">
    <location>
        <begin position="164"/>
        <end position="191"/>
    </location>
</feature>
<dbReference type="InterPro" id="IPR038731">
    <property type="entry name" value="RgtA/B/C-like"/>
</dbReference>
<organism evidence="10 11">
    <name type="scientific">Streptacidiphilus jiangxiensis</name>
    <dbReference type="NCBI Taxonomy" id="235985"/>
    <lineage>
        <taxon>Bacteria</taxon>
        <taxon>Bacillati</taxon>
        <taxon>Actinomycetota</taxon>
        <taxon>Actinomycetes</taxon>
        <taxon>Kitasatosporales</taxon>
        <taxon>Streptomycetaceae</taxon>
        <taxon>Streptacidiphilus</taxon>
    </lineage>
</organism>
<dbReference type="STRING" id="235985.SAMN05414137_101649"/>
<dbReference type="GO" id="GO:0016763">
    <property type="term" value="F:pentosyltransferase activity"/>
    <property type="evidence" value="ECO:0007669"/>
    <property type="project" value="TreeGrafter"/>
</dbReference>
<sequence>MHARGKVQSALPPFAAAPVAALCAVVTVVLVALSGRYGFHRDELYFLLAGRHPAWGYPDQPPLTPLLARFGADLFGATPTGIRVVPALLAAASVALTALIARELGAERDGQVVAAAAVSCSGYLLGNGHLLSTSTFDLASWLVITLLTLRLLRTTGTTGEAHWWPLLGLAVGIAALNKLLVLVLVPVLLAAVLTTGPHGRFLPRGRELRGPLTALLAALPFAVPVLWWQAAHGWPELAVGHNISAAQGLAGRLVAIPLQLLQLSPLLAPLWITGLRRLLREEQLRWARPVAAAWLALCALVLVGGGKGYYPIPLLYAVTAAGCAPFAHWLREKRGKLALLLGTALLTSTLAALPVLPASALAVPITVDPDIGEEVGWQELTAATAVGWAAIPPAERSHAVVLTANYGEAGAIAHYGPALGLPAPWSGHMGLWFWGPPPASDDGPVLLVHPAHSAGLEQHFRDCRPVARVDNGHGTPNMEQHAAVVLCTGPDRSWAALWPLLRRY</sequence>
<evidence type="ECO:0000256" key="6">
    <source>
        <dbReference type="ARBA" id="ARBA00022989"/>
    </source>
</evidence>
<accession>A0A1H7GDK5</accession>
<feature type="transmembrane region" description="Helical" evidence="8">
    <location>
        <begin position="212"/>
        <end position="230"/>
    </location>
</feature>
<dbReference type="AlphaFoldDB" id="A0A1H7GDK5"/>
<comment type="subcellular location">
    <subcellularLocation>
        <location evidence="1">Cell membrane</location>
        <topology evidence="1">Multi-pass membrane protein</topology>
    </subcellularLocation>
</comment>
<feature type="transmembrane region" description="Helical" evidence="8">
    <location>
        <begin position="310"/>
        <end position="330"/>
    </location>
</feature>